<reference evidence="15" key="1">
    <citation type="submission" date="2022-06" db="EMBL/GenBank/DDBJ databases">
        <title>Limimaricola sediminis sp. nov., isolated from an intertidal sediment.</title>
        <authorList>
            <person name="Shao X."/>
        </authorList>
    </citation>
    <scope>NUCLEOTIDE SEQUENCE</scope>
    <source>
        <strain evidence="15">ASW11-118</strain>
    </source>
</reference>
<evidence type="ECO:0000256" key="9">
    <source>
        <dbReference type="ARBA" id="ARBA00022967"/>
    </source>
</evidence>
<evidence type="ECO:0000256" key="1">
    <source>
        <dbReference type="ARBA" id="ARBA00004651"/>
    </source>
</evidence>
<protein>
    <submittedName>
        <fullName evidence="15">Heavy metal translocating P-type ATPase</fullName>
    </submittedName>
</protein>
<feature type="transmembrane region" description="Helical" evidence="13">
    <location>
        <begin position="180"/>
        <end position="202"/>
    </location>
</feature>
<dbReference type="InterPro" id="IPR036163">
    <property type="entry name" value="HMA_dom_sf"/>
</dbReference>
<evidence type="ECO:0000256" key="5">
    <source>
        <dbReference type="ARBA" id="ARBA00022553"/>
    </source>
</evidence>
<dbReference type="InterPro" id="IPR001757">
    <property type="entry name" value="P_typ_ATPase"/>
</dbReference>
<keyword evidence="10 13" id="KW-1133">Transmembrane helix</keyword>
<dbReference type="PRINTS" id="PR00943">
    <property type="entry name" value="CUATPASE"/>
</dbReference>
<evidence type="ECO:0000256" key="11">
    <source>
        <dbReference type="ARBA" id="ARBA00023065"/>
    </source>
</evidence>
<comment type="subcellular location">
    <subcellularLocation>
        <location evidence="1">Cell membrane</location>
        <topology evidence="1">Multi-pass membrane protein</topology>
    </subcellularLocation>
</comment>
<dbReference type="PANTHER" id="PTHR43520">
    <property type="entry name" value="ATP7, ISOFORM B"/>
    <property type="match status" value="1"/>
</dbReference>
<dbReference type="Pfam" id="PF00122">
    <property type="entry name" value="E1-E2_ATPase"/>
    <property type="match status" value="1"/>
</dbReference>
<dbReference type="InterPro" id="IPR023298">
    <property type="entry name" value="ATPase_P-typ_TM_dom_sf"/>
</dbReference>
<dbReference type="PROSITE" id="PS50846">
    <property type="entry name" value="HMA_2"/>
    <property type="match status" value="1"/>
</dbReference>
<dbReference type="SUPFAM" id="SSF55008">
    <property type="entry name" value="HMA, heavy metal-associated domain"/>
    <property type="match status" value="1"/>
</dbReference>
<evidence type="ECO:0000256" key="3">
    <source>
        <dbReference type="ARBA" id="ARBA00022448"/>
    </source>
</evidence>
<keyword evidence="3" id="KW-0813">Transport</keyword>
<gene>
    <name evidence="15" type="ORF">NHG85_04305</name>
</gene>
<dbReference type="CDD" id="cd00371">
    <property type="entry name" value="HMA"/>
    <property type="match status" value="1"/>
</dbReference>
<keyword evidence="11" id="KW-0406">Ion transport</keyword>
<evidence type="ECO:0000256" key="13">
    <source>
        <dbReference type="SAM" id="Phobius"/>
    </source>
</evidence>
<feature type="non-terminal residue" evidence="15">
    <location>
        <position position="483"/>
    </location>
</feature>
<evidence type="ECO:0000313" key="16">
    <source>
        <dbReference type="Proteomes" id="UP001139477"/>
    </source>
</evidence>
<evidence type="ECO:0000313" key="15">
    <source>
        <dbReference type="EMBL" id="MCP1167753.1"/>
    </source>
</evidence>
<accession>A0A9X2FUE0</accession>
<dbReference type="PROSITE" id="PS00154">
    <property type="entry name" value="ATPASE_E1_E2"/>
    <property type="match status" value="1"/>
</dbReference>
<dbReference type="GO" id="GO:0005507">
    <property type="term" value="F:copper ion binding"/>
    <property type="evidence" value="ECO:0007669"/>
    <property type="project" value="TreeGrafter"/>
</dbReference>
<feature type="transmembrane region" description="Helical" evidence="13">
    <location>
        <begin position="115"/>
        <end position="136"/>
    </location>
</feature>
<evidence type="ECO:0000259" key="14">
    <source>
        <dbReference type="PROSITE" id="PS50846"/>
    </source>
</evidence>
<keyword evidence="5" id="KW-0597">Phosphoprotein</keyword>
<dbReference type="InterPro" id="IPR017969">
    <property type="entry name" value="Heavy-metal-associated_CS"/>
</dbReference>
<evidence type="ECO:0000256" key="2">
    <source>
        <dbReference type="ARBA" id="ARBA00006024"/>
    </source>
</evidence>
<dbReference type="SUPFAM" id="SSF81665">
    <property type="entry name" value="Calcium ATPase, transmembrane domain M"/>
    <property type="match status" value="1"/>
</dbReference>
<feature type="domain" description="HMA" evidence="14">
    <location>
        <begin position="32"/>
        <end position="98"/>
    </location>
</feature>
<feature type="transmembrane region" description="Helical" evidence="13">
    <location>
        <begin position="364"/>
        <end position="383"/>
    </location>
</feature>
<dbReference type="GO" id="GO:0005524">
    <property type="term" value="F:ATP binding"/>
    <property type="evidence" value="ECO:0007669"/>
    <property type="project" value="InterPro"/>
</dbReference>
<evidence type="ECO:0000256" key="12">
    <source>
        <dbReference type="ARBA" id="ARBA00023136"/>
    </source>
</evidence>
<dbReference type="Gene3D" id="1.20.1110.10">
    <property type="entry name" value="Calcium-transporting ATPase, transmembrane domain"/>
    <property type="match status" value="1"/>
</dbReference>
<dbReference type="InterPro" id="IPR006121">
    <property type="entry name" value="HMA_dom"/>
</dbReference>
<comment type="caution">
    <text evidence="15">The sequence shown here is derived from an EMBL/GenBank/DDBJ whole genome shotgun (WGS) entry which is preliminary data.</text>
</comment>
<feature type="transmembrane region" description="Helical" evidence="13">
    <location>
        <begin position="389"/>
        <end position="419"/>
    </location>
</feature>
<evidence type="ECO:0000256" key="8">
    <source>
        <dbReference type="ARBA" id="ARBA00022842"/>
    </source>
</evidence>
<dbReference type="GO" id="GO:0043682">
    <property type="term" value="F:P-type divalent copper transporter activity"/>
    <property type="evidence" value="ECO:0007669"/>
    <property type="project" value="TreeGrafter"/>
</dbReference>
<keyword evidence="7" id="KW-0479">Metal-binding</keyword>
<feature type="transmembrane region" description="Helical" evidence="13">
    <location>
        <begin position="148"/>
        <end position="168"/>
    </location>
</feature>
<dbReference type="PROSITE" id="PS01047">
    <property type="entry name" value="HMA_1"/>
    <property type="match status" value="1"/>
</dbReference>
<dbReference type="GO" id="GO:0005886">
    <property type="term" value="C:plasma membrane"/>
    <property type="evidence" value="ECO:0007669"/>
    <property type="project" value="UniProtKB-SubCell"/>
</dbReference>
<name>A0A9X2FUE0_9RHOB</name>
<sequence>MSPNSDQHIPASDERARAERQTMVRPMEAGQGVCLLSVSGLRCGGCVAAVERSLAELPQVVSARANLTLKQVRVILARADEDPRPVLERLEALGHEVHPVEADQQADPKGEGPGLLRAMAVAGFGAMNVMLLSVAVWSGADGAMRETFHLISALIAVPVVAYAGQPFFRSALSALKVRRLNMDVPITLAILLAVALSLFETARGGDEVFFDAAVTLLFFLLTGRYLDQLMRDRARSAVTSLAKLAPKGAMRQLADGGREWLPKEVIAPGMVLLVAAGERLPVDARIRRGATDLDRSIVTGEAMPVSAGPGTDLEAGTLNLTGEIEVEVLRPASTSFLAEMMRMLGAAEGGRGSYVRIADRAARLYAPVVHLLALVTFAGWLWVTRDWQTSAFVAISVLIITCPCALGLAVPVAHVVAAGRLMREGVLMKDGGALERLAEIDRVVFDKTGTLTTGLPKIGAGPSGREERAIAHALARGSRHQIG</sequence>
<comment type="similarity">
    <text evidence="2">Belongs to the cation transport ATPase (P-type) (TC 3.A.3) family. Type IB subfamily.</text>
</comment>
<dbReference type="PANTHER" id="PTHR43520:SF5">
    <property type="entry name" value="CATION-TRANSPORTING P-TYPE ATPASE-RELATED"/>
    <property type="match status" value="1"/>
</dbReference>
<dbReference type="NCBIfam" id="TIGR01494">
    <property type="entry name" value="ATPase_P-type"/>
    <property type="match status" value="1"/>
</dbReference>
<keyword evidence="9" id="KW-1278">Translocase</keyword>
<evidence type="ECO:0000256" key="7">
    <source>
        <dbReference type="ARBA" id="ARBA00022723"/>
    </source>
</evidence>
<evidence type="ECO:0000256" key="6">
    <source>
        <dbReference type="ARBA" id="ARBA00022692"/>
    </source>
</evidence>
<dbReference type="Gene3D" id="2.70.150.10">
    <property type="entry name" value="Calcium-transporting ATPase, cytoplasmic transduction domain A"/>
    <property type="match status" value="1"/>
</dbReference>
<dbReference type="AlphaFoldDB" id="A0A9X2FUE0"/>
<evidence type="ECO:0000256" key="4">
    <source>
        <dbReference type="ARBA" id="ARBA00022475"/>
    </source>
</evidence>
<keyword evidence="4" id="KW-1003">Cell membrane</keyword>
<dbReference type="SUPFAM" id="SSF81653">
    <property type="entry name" value="Calcium ATPase, transduction domain A"/>
    <property type="match status" value="1"/>
</dbReference>
<dbReference type="InterPro" id="IPR018303">
    <property type="entry name" value="ATPase_P-typ_P_site"/>
</dbReference>
<proteinExistence type="inferred from homology"/>
<dbReference type="InterPro" id="IPR059000">
    <property type="entry name" value="ATPase_P-type_domA"/>
</dbReference>
<dbReference type="GO" id="GO:0016887">
    <property type="term" value="F:ATP hydrolysis activity"/>
    <property type="evidence" value="ECO:0007669"/>
    <property type="project" value="InterPro"/>
</dbReference>
<evidence type="ECO:0000256" key="10">
    <source>
        <dbReference type="ARBA" id="ARBA00022989"/>
    </source>
</evidence>
<dbReference type="GO" id="GO:0055070">
    <property type="term" value="P:copper ion homeostasis"/>
    <property type="evidence" value="ECO:0007669"/>
    <property type="project" value="TreeGrafter"/>
</dbReference>
<dbReference type="Proteomes" id="UP001139477">
    <property type="component" value="Unassembled WGS sequence"/>
</dbReference>
<feature type="transmembrane region" description="Helical" evidence="13">
    <location>
        <begin position="208"/>
        <end position="226"/>
    </location>
</feature>
<dbReference type="Gene3D" id="3.30.70.100">
    <property type="match status" value="1"/>
</dbReference>
<keyword evidence="6 13" id="KW-0812">Transmembrane</keyword>
<keyword evidence="8" id="KW-0460">Magnesium</keyword>
<dbReference type="Pfam" id="PF00403">
    <property type="entry name" value="HMA"/>
    <property type="match status" value="1"/>
</dbReference>
<keyword evidence="12 13" id="KW-0472">Membrane</keyword>
<dbReference type="EMBL" id="JAMYXC010000052">
    <property type="protein sequence ID" value="MCP1167753.1"/>
    <property type="molecule type" value="Genomic_DNA"/>
</dbReference>
<keyword evidence="16" id="KW-1185">Reference proteome</keyword>
<organism evidence="15 16">
    <name type="scientific">Limimaricola litoreus</name>
    <dbReference type="NCBI Taxonomy" id="2955316"/>
    <lineage>
        <taxon>Bacteria</taxon>
        <taxon>Pseudomonadati</taxon>
        <taxon>Pseudomonadota</taxon>
        <taxon>Alphaproteobacteria</taxon>
        <taxon>Rhodobacterales</taxon>
        <taxon>Paracoccaceae</taxon>
        <taxon>Limimaricola</taxon>
    </lineage>
</organism>
<dbReference type="InterPro" id="IPR008250">
    <property type="entry name" value="ATPase_P-typ_transduc_dom_A_sf"/>
</dbReference>